<dbReference type="Gene3D" id="2.30.30.40">
    <property type="entry name" value="SH3 Domains"/>
    <property type="match status" value="2"/>
</dbReference>
<feature type="domain" description="SH3" evidence="7">
    <location>
        <begin position="647"/>
        <end position="710"/>
    </location>
</feature>
<reference evidence="11" key="2">
    <citation type="submission" date="2009-11" db="EMBL/GenBank/DDBJ databases">
        <title>The Genome Sequence of Allomyces macrogynus strain ATCC 38327.</title>
        <authorList>
            <consortium name="The Broad Institute Genome Sequencing Platform"/>
            <person name="Russ C."/>
            <person name="Cuomo C."/>
            <person name="Shea T."/>
            <person name="Young S.K."/>
            <person name="Zeng Q."/>
            <person name="Koehrsen M."/>
            <person name="Haas B."/>
            <person name="Borodovsky M."/>
            <person name="Guigo R."/>
            <person name="Alvarado L."/>
            <person name="Berlin A."/>
            <person name="Borenstein D."/>
            <person name="Chen Z."/>
            <person name="Engels R."/>
            <person name="Freedman E."/>
            <person name="Gellesch M."/>
            <person name="Goldberg J."/>
            <person name="Griggs A."/>
            <person name="Gujja S."/>
            <person name="Heiman D."/>
            <person name="Hepburn T."/>
            <person name="Howarth C."/>
            <person name="Jen D."/>
            <person name="Larson L."/>
            <person name="Lewis B."/>
            <person name="Mehta T."/>
            <person name="Park D."/>
            <person name="Pearson M."/>
            <person name="Roberts A."/>
            <person name="Saif S."/>
            <person name="Shenoy N."/>
            <person name="Sisk P."/>
            <person name="Stolte C."/>
            <person name="Sykes S."/>
            <person name="Walk T."/>
            <person name="White J."/>
            <person name="Yandava C."/>
            <person name="Burger G."/>
            <person name="Gray M.W."/>
            <person name="Holland P.W.H."/>
            <person name="King N."/>
            <person name="Lang F.B.F."/>
            <person name="Roger A.J."/>
            <person name="Ruiz-Trillo I."/>
            <person name="Lander E."/>
            <person name="Nusbaum C."/>
        </authorList>
    </citation>
    <scope>NUCLEOTIDE SEQUENCE [LARGE SCALE GENOMIC DNA]</scope>
    <source>
        <strain evidence="11">ATCC 38327</strain>
    </source>
</reference>
<dbReference type="PANTHER" id="PTHR15735">
    <property type="entry name" value="FCH AND DOUBLE SH3 DOMAINS PROTEIN"/>
    <property type="match status" value="1"/>
</dbReference>
<dbReference type="eggNOG" id="KOG3565">
    <property type="taxonomic scope" value="Eukaryota"/>
</dbReference>
<dbReference type="InterPro" id="IPR027267">
    <property type="entry name" value="AH/BAR_dom_sf"/>
</dbReference>
<feature type="region of interest" description="Disordered" evidence="6">
    <location>
        <begin position="610"/>
        <end position="641"/>
    </location>
</feature>
<dbReference type="Gene3D" id="3.30.60.20">
    <property type="match status" value="1"/>
</dbReference>
<accession>A0A0L0TAD2</accession>
<dbReference type="PRINTS" id="PR00452">
    <property type="entry name" value="SH3DOMAIN"/>
</dbReference>
<dbReference type="InterPro" id="IPR036028">
    <property type="entry name" value="SH3-like_dom_sf"/>
</dbReference>
<dbReference type="InterPro" id="IPR002219">
    <property type="entry name" value="PKC_DAG/PE"/>
</dbReference>
<dbReference type="InterPro" id="IPR020454">
    <property type="entry name" value="DAG/PE-bd"/>
</dbReference>
<dbReference type="Pfam" id="PF14604">
    <property type="entry name" value="SH3_9"/>
    <property type="match status" value="2"/>
</dbReference>
<evidence type="ECO:0000313" key="11">
    <source>
        <dbReference type="Proteomes" id="UP000054350"/>
    </source>
</evidence>
<keyword evidence="5" id="KW-0175">Coiled coil</keyword>
<dbReference type="GO" id="GO:0030036">
    <property type="term" value="P:actin cytoskeleton organization"/>
    <property type="evidence" value="ECO:0007669"/>
    <property type="project" value="UniProtKB-ARBA"/>
</dbReference>
<dbReference type="PRINTS" id="PR00008">
    <property type="entry name" value="DAGPEDOMAIN"/>
</dbReference>
<dbReference type="PROSITE" id="PS50081">
    <property type="entry name" value="ZF_DAG_PE_2"/>
    <property type="match status" value="1"/>
</dbReference>
<gene>
    <name evidence="10" type="ORF">AMAG_16220</name>
</gene>
<dbReference type="OrthoDB" id="8783038at2759"/>
<dbReference type="InterPro" id="IPR031160">
    <property type="entry name" value="F_BAR_dom"/>
</dbReference>
<dbReference type="PROSITE" id="PS50002">
    <property type="entry name" value="SH3"/>
    <property type="match status" value="2"/>
</dbReference>
<keyword evidence="2" id="KW-0479">Metal-binding</keyword>
<dbReference type="GO" id="GO:0030864">
    <property type="term" value="C:cortical actin cytoskeleton"/>
    <property type="evidence" value="ECO:0007669"/>
    <property type="project" value="UniProtKB-ARBA"/>
</dbReference>
<dbReference type="Pfam" id="PF00611">
    <property type="entry name" value="FCH"/>
    <property type="match status" value="1"/>
</dbReference>
<dbReference type="Proteomes" id="UP000054350">
    <property type="component" value="Unassembled WGS sequence"/>
</dbReference>
<feature type="compositionally biased region" description="Low complexity" evidence="6">
    <location>
        <begin position="484"/>
        <end position="495"/>
    </location>
</feature>
<evidence type="ECO:0000256" key="5">
    <source>
        <dbReference type="PROSITE-ProRule" id="PRU01077"/>
    </source>
</evidence>
<dbReference type="Pfam" id="PF00130">
    <property type="entry name" value="C1_1"/>
    <property type="match status" value="1"/>
</dbReference>
<dbReference type="SUPFAM" id="SSF57889">
    <property type="entry name" value="Cysteine-rich domain"/>
    <property type="match status" value="1"/>
</dbReference>
<feature type="domain" description="Phorbol-ester/DAG-type" evidence="8">
    <location>
        <begin position="400"/>
        <end position="450"/>
    </location>
</feature>
<sequence>MTFGTALPDAVPLVGAHIAAGVAFMQEVRDLVKEQAVMEREHAKCLDNLARRASTRLEKKLRDLSIGATAASRVTESAISSTMSMWSAYLQTMEATAKGRSDLADQMVAQVSDQLKTICTRTEDSRRKHISFAAKLISEQERSLQEKDKAKIKYLQACEDVEAAKLKYERADEKSQEKLKKIWHQQILEMNNAKNGYILSLAVANAHRKSHQNTDIPWVLDEMEVLESIRLKAFKDVMVMHAKLEAAANEKFAAQFTDLGTKVAAIDVQADLDLFIKANISDWHDIADLHFEPTTLWRDTSDLVIDDYCRVVLSNQRVKLLKTRTEHADSLNQLDKKVAGLVKLTNVYTDDPRLGDPTESREEMWEAKRQTVMTQGSIKRSEAVIEAISAVIGEQSHERPHAFKSTGFTLPTTCGYCQNSIWGLSKQGFSCKDCGFACHAKCEMKVPANCPGSKSGTSSEPVSPTTATAPSTTLSINRPESVASTTDTLTSPSSPVRKDPSFTLPAIAQSPSLDMSIDARTIVLPASVQTEGESVLAKSTASGRSTPTAPADTAIKRSPSGSGSKFLNKFLRGGSSRAAGDDASSSSIGSISISAPVPIPSTPAAPAGGANYTAASAPSAPAAPSEVGDVPAPRTEPVDAAAMVPRKAETCAVALYEYQATDGSELDLRKGQIVHLVPDDGGEPNDGWIKVRHGGRQGFVPHNYVQVLGTVGPDTAYAQALFAYQAQNDDEVSVQEGDLMEVLKKDVDGWMEVSINGRTGQIPTSYATVLAMD</sequence>
<feature type="region of interest" description="Disordered" evidence="6">
    <location>
        <begin position="530"/>
        <end position="569"/>
    </location>
</feature>
<dbReference type="SMART" id="SM00326">
    <property type="entry name" value="SH3"/>
    <property type="match status" value="2"/>
</dbReference>
<feature type="compositionally biased region" description="Low complexity" evidence="6">
    <location>
        <begin position="610"/>
        <end position="625"/>
    </location>
</feature>
<reference evidence="10 11" key="1">
    <citation type="submission" date="2009-11" db="EMBL/GenBank/DDBJ databases">
        <title>Annotation of Allomyces macrogynus ATCC 38327.</title>
        <authorList>
            <consortium name="The Broad Institute Genome Sequencing Platform"/>
            <person name="Russ C."/>
            <person name="Cuomo C."/>
            <person name="Burger G."/>
            <person name="Gray M.W."/>
            <person name="Holland P.W.H."/>
            <person name="King N."/>
            <person name="Lang F.B.F."/>
            <person name="Roger A.J."/>
            <person name="Ruiz-Trillo I."/>
            <person name="Young S.K."/>
            <person name="Zeng Q."/>
            <person name="Gargeya S."/>
            <person name="Fitzgerald M."/>
            <person name="Haas B."/>
            <person name="Abouelleil A."/>
            <person name="Alvarado L."/>
            <person name="Arachchi H.M."/>
            <person name="Berlin A."/>
            <person name="Chapman S.B."/>
            <person name="Gearin G."/>
            <person name="Goldberg J."/>
            <person name="Griggs A."/>
            <person name="Gujja S."/>
            <person name="Hansen M."/>
            <person name="Heiman D."/>
            <person name="Howarth C."/>
            <person name="Larimer J."/>
            <person name="Lui A."/>
            <person name="MacDonald P.J.P."/>
            <person name="McCowen C."/>
            <person name="Montmayeur A."/>
            <person name="Murphy C."/>
            <person name="Neiman D."/>
            <person name="Pearson M."/>
            <person name="Priest M."/>
            <person name="Roberts A."/>
            <person name="Saif S."/>
            <person name="Shea T."/>
            <person name="Sisk P."/>
            <person name="Stolte C."/>
            <person name="Sykes S."/>
            <person name="Wortman J."/>
            <person name="Nusbaum C."/>
            <person name="Birren B."/>
        </authorList>
    </citation>
    <scope>NUCLEOTIDE SEQUENCE [LARGE SCALE GENOMIC DNA]</scope>
    <source>
        <strain evidence="10 11">ATCC 38327</strain>
    </source>
</reference>
<dbReference type="STRING" id="578462.A0A0L0TAD2"/>
<keyword evidence="1 4" id="KW-0728">SH3 domain</keyword>
<proteinExistence type="predicted"/>
<dbReference type="Gene3D" id="1.20.1270.60">
    <property type="entry name" value="Arfaptin homology (AH) domain/BAR domain"/>
    <property type="match status" value="1"/>
</dbReference>
<feature type="compositionally biased region" description="Low complexity" evidence="6">
    <location>
        <begin position="457"/>
        <end position="475"/>
    </location>
</feature>
<dbReference type="SUPFAM" id="SSF103657">
    <property type="entry name" value="BAR/IMD domain-like"/>
    <property type="match status" value="1"/>
</dbReference>
<dbReference type="InterPro" id="IPR046349">
    <property type="entry name" value="C1-like_sf"/>
</dbReference>
<dbReference type="SMART" id="SM00055">
    <property type="entry name" value="FCH"/>
    <property type="match status" value="1"/>
</dbReference>
<dbReference type="CDD" id="cd20824">
    <property type="entry name" value="C1_SpBZZ1-like"/>
    <property type="match status" value="1"/>
</dbReference>
<name>A0A0L0TAD2_ALLM3</name>
<feature type="domain" description="SH3" evidence="7">
    <location>
        <begin position="713"/>
        <end position="772"/>
    </location>
</feature>
<dbReference type="Gene3D" id="6.10.140.470">
    <property type="match status" value="1"/>
</dbReference>
<dbReference type="AlphaFoldDB" id="A0A0L0TAD2"/>
<keyword evidence="11" id="KW-1185">Reference proteome</keyword>
<evidence type="ECO:0000256" key="1">
    <source>
        <dbReference type="ARBA" id="ARBA00022443"/>
    </source>
</evidence>
<dbReference type="EMBL" id="GG745373">
    <property type="protein sequence ID" value="KNE71665.1"/>
    <property type="molecule type" value="Genomic_DNA"/>
</dbReference>
<evidence type="ECO:0000256" key="4">
    <source>
        <dbReference type="PROSITE-ProRule" id="PRU00192"/>
    </source>
</evidence>
<dbReference type="GO" id="GO:0030833">
    <property type="term" value="P:regulation of actin filament polymerization"/>
    <property type="evidence" value="ECO:0007669"/>
    <property type="project" value="TreeGrafter"/>
</dbReference>
<evidence type="ECO:0000259" key="9">
    <source>
        <dbReference type="PROSITE" id="PS51741"/>
    </source>
</evidence>
<evidence type="ECO:0000259" key="8">
    <source>
        <dbReference type="PROSITE" id="PS50081"/>
    </source>
</evidence>
<dbReference type="SUPFAM" id="SSF50044">
    <property type="entry name" value="SH3-domain"/>
    <property type="match status" value="2"/>
</dbReference>
<dbReference type="PROSITE" id="PS00479">
    <property type="entry name" value="ZF_DAG_PE_1"/>
    <property type="match status" value="1"/>
</dbReference>
<keyword evidence="3" id="KW-0862">Zinc</keyword>
<dbReference type="SMART" id="SM00109">
    <property type="entry name" value="C1"/>
    <property type="match status" value="1"/>
</dbReference>
<evidence type="ECO:0000259" key="7">
    <source>
        <dbReference type="PROSITE" id="PS50002"/>
    </source>
</evidence>
<evidence type="ECO:0000313" key="10">
    <source>
        <dbReference type="EMBL" id="KNE71665.1"/>
    </source>
</evidence>
<organism evidence="10 11">
    <name type="scientific">Allomyces macrogynus (strain ATCC 38327)</name>
    <name type="common">Allomyces javanicus var. macrogynus</name>
    <dbReference type="NCBI Taxonomy" id="578462"/>
    <lineage>
        <taxon>Eukaryota</taxon>
        <taxon>Fungi</taxon>
        <taxon>Fungi incertae sedis</taxon>
        <taxon>Blastocladiomycota</taxon>
        <taxon>Blastocladiomycetes</taxon>
        <taxon>Blastocladiales</taxon>
        <taxon>Blastocladiaceae</taxon>
        <taxon>Allomyces</taxon>
    </lineage>
</organism>
<dbReference type="PROSITE" id="PS51741">
    <property type="entry name" value="F_BAR"/>
    <property type="match status" value="1"/>
</dbReference>
<dbReference type="OMA" id="FCRECHY"/>
<evidence type="ECO:0000256" key="6">
    <source>
        <dbReference type="SAM" id="MobiDB-lite"/>
    </source>
</evidence>
<dbReference type="VEuPathDB" id="FungiDB:AMAG_16220"/>
<feature type="domain" description="F-BAR" evidence="9">
    <location>
        <begin position="1"/>
        <end position="271"/>
    </location>
</feature>
<dbReference type="CDD" id="cd00174">
    <property type="entry name" value="SH3"/>
    <property type="match status" value="2"/>
</dbReference>
<feature type="region of interest" description="Disordered" evidence="6">
    <location>
        <begin position="449"/>
        <end position="503"/>
    </location>
</feature>
<evidence type="ECO:0000256" key="3">
    <source>
        <dbReference type="ARBA" id="ARBA00022833"/>
    </source>
</evidence>
<dbReference type="GO" id="GO:0046872">
    <property type="term" value="F:metal ion binding"/>
    <property type="evidence" value="ECO:0007669"/>
    <property type="project" value="UniProtKB-KW"/>
</dbReference>
<dbReference type="InterPro" id="IPR001452">
    <property type="entry name" value="SH3_domain"/>
</dbReference>
<evidence type="ECO:0000256" key="2">
    <source>
        <dbReference type="ARBA" id="ARBA00022723"/>
    </source>
</evidence>
<protein>
    <submittedName>
        <fullName evidence="10">Uncharacterized protein</fullName>
    </submittedName>
</protein>
<dbReference type="PANTHER" id="PTHR15735:SF21">
    <property type="entry name" value="PROTEIN NERVOUS WRECK"/>
    <property type="match status" value="1"/>
</dbReference>
<dbReference type="InterPro" id="IPR001060">
    <property type="entry name" value="FCH_dom"/>
</dbReference>
<feature type="compositionally biased region" description="Polar residues" evidence="6">
    <location>
        <begin position="530"/>
        <end position="548"/>
    </location>
</feature>